<evidence type="ECO:0000313" key="3">
    <source>
        <dbReference type="Proteomes" id="UP000009169"/>
    </source>
</evidence>
<evidence type="ECO:0000256" key="1">
    <source>
        <dbReference type="SAM" id="MobiDB-lite"/>
    </source>
</evidence>
<feature type="region of interest" description="Disordered" evidence="1">
    <location>
        <begin position="883"/>
        <end position="908"/>
    </location>
</feature>
<evidence type="ECO:0000313" key="2">
    <source>
        <dbReference type="EMBL" id="EGE03367.1"/>
    </source>
</evidence>
<dbReference type="HOGENOM" id="CLU_295290_0_0_1"/>
<sequence length="1025" mass="116070">MGVVKHKRVAGKDTQSLMAMINGTNIQSKPIEGNWIKFTQKLDPPDPIYWLRNLTMNVIEIFLRDYLETYNVRYWRIYYCSTLKQDFPIDLKRDTKHLIGGQLIEEYELYVFTQPQASINADDLLYLLHHNIVLSKHNTIWKMMMTATSARPGTLLLSSGYCRGNDALKWKDIELFMVNDPESLCRTLIIRVRHRLNKGKRNKGRLPVYTYTERNDNLGFCVIQDIIDFGFQDDVFDSPYIKEARDIWRLTGVPDHRNSVLIHIKKEKEETTHPTLALTYAQFSDDDHRLLRSAGFEEKGSTYRYRKGAAIALKTAPQDLSDKQKEDIRNHPEFLKIEEERFQYRDDLIAEYSMISKVTNNKKREYYQKLYNNSRSTLQRLRKKAATDIYKAYFASIGNIIIEKNYHSKTITFDPDTSSILPERRDLAAVKYKNRDISNITNEEIVEDRIRSLEIRRKLSRSAMPPYLTSTPRLISSSRVKPPPKHVTSLYIAHELDEIASTTRALGAKLSHITYEKYAALAKRDDRSVKDDRKHGRHYLSLLEEAGPGDVTCLDLGSTIWTREVKNGEVELALGFRRLVLQARNKKSQELEATEARRFNFLGAKLIIEGFLQYGWDYKSLSRCQSRVMMALFEHIDSTELANGNIEPKKEDSDRQSISGGMPPFPQRPNYANRAREESTFNPQMEASSPPNSPENNVDERPSDYEPNHGVSSGGGGAFDGIPFPRCEATPYSSPSPSAEGDAGDYGPHSEGDLTDSGETTASSTYGETSAESDYPQGLDMLIEATKAFAKVTNKRLGDNGSRYRDSQRRRLNEETEGNRLAGFCLEIPLTCIANKSSTNSFLPQAREAGSTSTGDLSQNSLYSAAEGATQSRQQLLPVTQPSQQLGDDARQPPSINNTHLPNTAPLPTEELFNANQNFGINPSALDKPAIDQSPRRTTIPTTNTNTNIRYDPYVGASPSSSPMPEVHYSSQQKDLTSWSGFRTGENPAMLEDIHTSQYSMLADIDTSVYPIFGDNNLKFPSPNT</sequence>
<dbReference type="AlphaFoldDB" id="F2PN99"/>
<dbReference type="OrthoDB" id="10611959at2759"/>
<dbReference type="PANTHER" id="PTHR37535:SF4">
    <property type="entry name" value="FLUG DOMAIN-CONTAINING PROTEIN"/>
    <property type="match status" value="1"/>
</dbReference>
<feature type="region of interest" description="Disordered" evidence="1">
    <location>
        <begin position="926"/>
        <end position="953"/>
    </location>
</feature>
<dbReference type="InterPro" id="IPR021842">
    <property type="entry name" value="DUF3435"/>
</dbReference>
<protein>
    <submittedName>
        <fullName evidence="2">Uncharacterized protein</fullName>
    </submittedName>
</protein>
<dbReference type="Proteomes" id="UP000009169">
    <property type="component" value="Unassembled WGS sequence"/>
</dbReference>
<reference evidence="3" key="1">
    <citation type="journal article" date="2012" name="MBio">
        <title>Comparative genome analysis of Trichophyton rubrum and related dermatophytes reveals candidate genes involved in infection.</title>
        <authorList>
            <person name="Martinez D.A."/>
            <person name="Oliver B.G."/>
            <person name="Graeser Y."/>
            <person name="Goldberg J.M."/>
            <person name="Li W."/>
            <person name="Martinez-Rossi N.M."/>
            <person name="Monod M."/>
            <person name="Shelest E."/>
            <person name="Barton R.C."/>
            <person name="Birch E."/>
            <person name="Brakhage A.A."/>
            <person name="Chen Z."/>
            <person name="Gurr S.J."/>
            <person name="Heiman D."/>
            <person name="Heitman J."/>
            <person name="Kosti I."/>
            <person name="Rossi A."/>
            <person name="Saif S."/>
            <person name="Samalova M."/>
            <person name="Saunders C.W."/>
            <person name="Shea T."/>
            <person name="Summerbell R.C."/>
            <person name="Xu J."/>
            <person name="Young S."/>
            <person name="Zeng Q."/>
            <person name="Birren B.W."/>
            <person name="Cuomo C.A."/>
            <person name="White T.C."/>
        </authorList>
    </citation>
    <scope>NUCLEOTIDE SEQUENCE [LARGE SCALE GENOMIC DNA]</scope>
    <source>
        <strain evidence="3">ATCC MYA-4606 / CBS 127.97</strain>
    </source>
</reference>
<dbReference type="PANTHER" id="PTHR37535">
    <property type="entry name" value="FLUG DOMAIN PROTEIN"/>
    <property type="match status" value="1"/>
</dbReference>
<feature type="compositionally biased region" description="Basic and acidic residues" evidence="1">
    <location>
        <begin position="698"/>
        <end position="707"/>
    </location>
</feature>
<feature type="compositionally biased region" description="Polar residues" evidence="1">
    <location>
        <begin position="680"/>
        <end position="696"/>
    </location>
</feature>
<name>F2PN99_TRIEC</name>
<proteinExistence type="predicted"/>
<dbReference type="Pfam" id="PF11917">
    <property type="entry name" value="DUF3435"/>
    <property type="match status" value="2"/>
</dbReference>
<organism evidence="2 3">
    <name type="scientific">Trichophyton equinum (strain ATCC MYA-4606 / CBS 127.97)</name>
    <name type="common">Horse ringworm fungus</name>
    <dbReference type="NCBI Taxonomy" id="559882"/>
    <lineage>
        <taxon>Eukaryota</taxon>
        <taxon>Fungi</taxon>
        <taxon>Dikarya</taxon>
        <taxon>Ascomycota</taxon>
        <taxon>Pezizomycotina</taxon>
        <taxon>Eurotiomycetes</taxon>
        <taxon>Eurotiomycetidae</taxon>
        <taxon>Onygenales</taxon>
        <taxon>Arthrodermataceae</taxon>
        <taxon>Trichophyton</taxon>
    </lineage>
</organism>
<dbReference type="VEuPathDB" id="FungiDB:TEQG_08629"/>
<dbReference type="eggNOG" id="ENOG502RV4R">
    <property type="taxonomic scope" value="Eukaryota"/>
</dbReference>
<feature type="compositionally biased region" description="Polar residues" evidence="1">
    <location>
        <begin position="757"/>
        <end position="772"/>
    </location>
</feature>
<gene>
    <name evidence="2" type="ORF">TEQG_08629</name>
</gene>
<dbReference type="EMBL" id="DS995727">
    <property type="protein sequence ID" value="EGE03367.1"/>
    <property type="molecule type" value="Genomic_DNA"/>
</dbReference>
<accession>F2PN99</accession>
<feature type="compositionally biased region" description="Low complexity" evidence="1">
    <location>
        <begin position="936"/>
        <end position="950"/>
    </location>
</feature>
<feature type="region of interest" description="Disordered" evidence="1">
    <location>
        <begin position="643"/>
        <end position="775"/>
    </location>
</feature>
<keyword evidence="3" id="KW-1185">Reference proteome</keyword>